<evidence type="ECO:0000259" key="7">
    <source>
        <dbReference type="Pfam" id="PF01292"/>
    </source>
</evidence>
<feature type="domain" description="Cytochrome b561 bacterial/Ni-hydrogenase" evidence="7">
    <location>
        <begin position="8"/>
        <end position="174"/>
    </location>
</feature>
<dbReference type="GO" id="GO:0005886">
    <property type="term" value="C:plasma membrane"/>
    <property type="evidence" value="ECO:0007669"/>
    <property type="project" value="UniProtKB-SubCell"/>
</dbReference>
<gene>
    <name evidence="8" type="ordered locus">AOLE_04935</name>
</gene>
<dbReference type="GeneID" id="9381408"/>
<accession>A0AAN0P6V5</accession>
<feature type="transmembrane region" description="Helical" evidence="6">
    <location>
        <begin position="41"/>
        <end position="59"/>
    </location>
</feature>
<evidence type="ECO:0000313" key="8">
    <source>
        <dbReference type="EMBL" id="ADI89884.1"/>
    </source>
</evidence>
<feature type="transmembrane region" description="Helical" evidence="6">
    <location>
        <begin position="186"/>
        <end position="203"/>
    </location>
</feature>
<dbReference type="Pfam" id="PF01292">
    <property type="entry name" value="Ni_hydr_CYTB"/>
    <property type="match status" value="1"/>
</dbReference>
<comment type="subcellular location">
    <subcellularLocation>
        <location evidence="1">Cell membrane</location>
        <topology evidence="1">Multi-pass membrane protein</topology>
    </subcellularLocation>
</comment>
<protein>
    <recommendedName>
        <fullName evidence="7">Cytochrome b561 bacterial/Ni-hydrogenase domain-containing protein</fullName>
    </recommendedName>
</protein>
<organism evidence="8 9">
    <name type="scientific">Acinetobacter oleivorans (strain JCM 16667 / KCTC 23045 / DR1)</name>
    <dbReference type="NCBI Taxonomy" id="436717"/>
    <lineage>
        <taxon>Bacteria</taxon>
        <taxon>Pseudomonadati</taxon>
        <taxon>Pseudomonadota</taxon>
        <taxon>Gammaproteobacteria</taxon>
        <taxon>Moraxellales</taxon>
        <taxon>Moraxellaceae</taxon>
        <taxon>Acinetobacter</taxon>
    </lineage>
</organism>
<feature type="transmembrane region" description="Helical" evidence="6">
    <location>
        <begin position="12"/>
        <end position="29"/>
    </location>
</feature>
<dbReference type="GO" id="GO:0022904">
    <property type="term" value="P:respiratory electron transport chain"/>
    <property type="evidence" value="ECO:0007669"/>
    <property type="project" value="InterPro"/>
</dbReference>
<dbReference type="KEGG" id="acd:AOLE_04935"/>
<dbReference type="RefSeq" id="WP_013197144.1">
    <property type="nucleotide sequence ID" value="NC_014259.1"/>
</dbReference>
<keyword evidence="3 6" id="KW-0812">Transmembrane</keyword>
<evidence type="ECO:0000256" key="1">
    <source>
        <dbReference type="ARBA" id="ARBA00004651"/>
    </source>
</evidence>
<keyword evidence="5 6" id="KW-0472">Membrane</keyword>
<dbReference type="EMBL" id="CP002080">
    <property type="protein sequence ID" value="ADI89884.1"/>
    <property type="molecule type" value="Genomic_DNA"/>
</dbReference>
<feature type="transmembrane region" description="Helical" evidence="6">
    <location>
        <begin position="100"/>
        <end position="122"/>
    </location>
</feature>
<evidence type="ECO:0000256" key="3">
    <source>
        <dbReference type="ARBA" id="ARBA00022692"/>
    </source>
</evidence>
<evidence type="ECO:0000313" key="9">
    <source>
        <dbReference type="Proteomes" id="UP000000392"/>
    </source>
</evidence>
<evidence type="ECO:0000256" key="6">
    <source>
        <dbReference type="SAM" id="Phobius"/>
    </source>
</evidence>
<dbReference type="Proteomes" id="UP000000392">
    <property type="component" value="Chromosome"/>
</dbReference>
<sequence length="205" mass="23347">MSKTWPHIDLLIRILHIIIMLGFIGAYFTGDNEDLHQVHMMFGYVLLISITARVIWHFLSPRISSTTPFGIKKRSNIAINAVKKSLSHSNFKSIFSKNSIHSISIALFQTSIVLIFLVIPIVVGLGYATEHVNFSLKDLHEFFANLFLALVLLHVSTLILNSIFAKRFQGWSMLKMTLLDAKITKFAALFLLILIGTFSFFYLRM</sequence>
<keyword evidence="4 6" id="KW-1133">Transmembrane helix</keyword>
<dbReference type="InterPro" id="IPR016174">
    <property type="entry name" value="Di-haem_cyt_TM"/>
</dbReference>
<evidence type="ECO:0000256" key="2">
    <source>
        <dbReference type="ARBA" id="ARBA00022475"/>
    </source>
</evidence>
<reference evidence="8 9" key="1">
    <citation type="journal article" date="2010" name="J. Bacteriol.">
        <title>Complete genome sequence of the diesel-degrading Acinetobacter sp. strain DR1.</title>
        <authorList>
            <person name="Jung J."/>
            <person name="Baek J.H."/>
            <person name="Park W."/>
        </authorList>
    </citation>
    <scope>NUCLEOTIDE SEQUENCE [LARGE SCALE GENOMIC DNA]</scope>
    <source>
        <strain evidence="9">JCM 16667 / KCTC 23045 / DR1</strain>
    </source>
</reference>
<dbReference type="AlphaFoldDB" id="A0AAN0P6V5"/>
<name>A0AAN0P6V5_ACISD</name>
<dbReference type="InterPro" id="IPR011577">
    <property type="entry name" value="Cyt_b561_bac/Ni-Hgenase"/>
</dbReference>
<dbReference type="SUPFAM" id="SSF81342">
    <property type="entry name" value="Transmembrane di-heme cytochromes"/>
    <property type="match status" value="1"/>
</dbReference>
<feature type="transmembrane region" description="Helical" evidence="6">
    <location>
        <begin position="142"/>
        <end position="165"/>
    </location>
</feature>
<evidence type="ECO:0000256" key="5">
    <source>
        <dbReference type="ARBA" id="ARBA00023136"/>
    </source>
</evidence>
<keyword evidence="2" id="KW-1003">Cell membrane</keyword>
<dbReference type="Gene3D" id="1.20.950.20">
    <property type="entry name" value="Transmembrane di-heme cytochromes, Chain C"/>
    <property type="match status" value="1"/>
</dbReference>
<evidence type="ECO:0000256" key="4">
    <source>
        <dbReference type="ARBA" id="ARBA00022989"/>
    </source>
</evidence>
<proteinExistence type="predicted"/>
<dbReference type="GO" id="GO:0009055">
    <property type="term" value="F:electron transfer activity"/>
    <property type="evidence" value="ECO:0007669"/>
    <property type="project" value="InterPro"/>
</dbReference>